<dbReference type="EMBL" id="GL883029">
    <property type="protein sequence ID" value="EGG13997.1"/>
    <property type="molecule type" value="Genomic_DNA"/>
</dbReference>
<dbReference type="RefSeq" id="XP_004350705.1">
    <property type="nucleotide sequence ID" value="XM_004350654.1"/>
</dbReference>
<dbReference type="OrthoDB" id="1394818at2759"/>
<keyword evidence="2" id="KW-1185">Reference proteome</keyword>
<name>F4QE50_CACFS</name>
<accession>F4QE50</accession>
<dbReference type="KEGG" id="dfa:DFA_11758"/>
<proteinExistence type="predicted"/>
<evidence type="ECO:0008006" key="3">
    <source>
        <dbReference type="Google" id="ProtNLM"/>
    </source>
</evidence>
<sequence length="319" mass="34247">MSGDPSMKDIPPGLTDLSELIVARFTFCNATIINLRSSKSLTVIGLQNVIPASSTTNNNEFIFNNVDFGLLAINVSNSYYSAPLVITSYTIEYPIISGSSMSEPSISVGSMILINGNFGTYLTSSKVFLTNQNSRYNQTTCVVALLTSDLIKCILVSHLSSGLATVNVNIDGYTNTNTYLLKSFQTDCEISTNNCYGNGVCSQNGTCICVTIQSGAYYNNCSKTYPFITSGTINDIQQRSISLYGDFGPLFEQTNTTVILNGTMNCSITAASQLFINCTLESSPTVFGYVSAEVKVSSYQYTKPRVFAFINPSSGGGGG</sequence>
<evidence type="ECO:0000313" key="1">
    <source>
        <dbReference type="EMBL" id="EGG13997.1"/>
    </source>
</evidence>
<protein>
    <recommendedName>
        <fullName evidence="3">IPT/TIG domain-containing protein</fullName>
    </recommendedName>
</protein>
<organism evidence="1 2">
    <name type="scientific">Cavenderia fasciculata</name>
    <name type="common">Slime mold</name>
    <name type="synonym">Dictyostelium fasciculatum</name>
    <dbReference type="NCBI Taxonomy" id="261658"/>
    <lineage>
        <taxon>Eukaryota</taxon>
        <taxon>Amoebozoa</taxon>
        <taxon>Evosea</taxon>
        <taxon>Eumycetozoa</taxon>
        <taxon>Dictyostelia</taxon>
        <taxon>Acytosteliales</taxon>
        <taxon>Cavenderiaceae</taxon>
        <taxon>Cavenderia</taxon>
    </lineage>
</organism>
<dbReference type="Proteomes" id="UP000007797">
    <property type="component" value="Unassembled WGS sequence"/>
</dbReference>
<evidence type="ECO:0000313" key="2">
    <source>
        <dbReference type="Proteomes" id="UP000007797"/>
    </source>
</evidence>
<gene>
    <name evidence="1" type="ORF">DFA_11758</name>
</gene>
<dbReference type="GeneID" id="14865749"/>
<reference evidence="2" key="1">
    <citation type="journal article" date="2011" name="Genome Res.">
        <title>Phylogeny-wide analysis of social amoeba genomes highlights ancient origins for complex intercellular communication.</title>
        <authorList>
            <person name="Heidel A.J."/>
            <person name="Lawal H.M."/>
            <person name="Felder M."/>
            <person name="Schilde C."/>
            <person name="Helps N.R."/>
            <person name="Tunggal B."/>
            <person name="Rivero F."/>
            <person name="John U."/>
            <person name="Schleicher M."/>
            <person name="Eichinger L."/>
            <person name="Platzer M."/>
            <person name="Noegel A.A."/>
            <person name="Schaap P."/>
            <person name="Gloeckner G."/>
        </authorList>
    </citation>
    <scope>NUCLEOTIDE SEQUENCE [LARGE SCALE GENOMIC DNA]</scope>
    <source>
        <strain evidence="2">SH3</strain>
    </source>
</reference>
<dbReference type="AlphaFoldDB" id="F4QE50"/>